<reference evidence="1 2" key="1">
    <citation type="journal article" date="2018" name="Nat. Ecol. Evol.">
        <title>Pezizomycetes genomes reveal the molecular basis of ectomycorrhizal truffle lifestyle.</title>
        <authorList>
            <person name="Murat C."/>
            <person name="Payen T."/>
            <person name="Noel B."/>
            <person name="Kuo A."/>
            <person name="Morin E."/>
            <person name="Chen J."/>
            <person name="Kohler A."/>
            <person name="Krizsan K."/>
            <person name="Balestrini R."/>
            <person name="Da Silva C."/>
            <person name="Montanini B."/>
            <person name="Hainaut M."/>
            <person name="Levati E."/>
            <person name="Barry K.W."/>
            <person name="Belfiori B."/>
            <person name="Cichocki N."/>
            <person name="Clum A."/>
            <person name="Dockter R.B."/>
            <person name="Fauchery L."/>
            <person name="Guy J."/>
            <person name="Iotti M."/>
            <person name="Le Tacon F."/>
            <person name="Lindquist E.A."/>
            <person name="Lipzen A."/>
            <person name="Malagnac F."/>
            <person name="Mello A."/>
            <person name="Molinier V."/>
            <person name="Miyauchi S."/>
            <person name="Poulain J."/>
            <person name="Riccioni C."/>
            <person name="Rubini A."/>
            <person name="Sitrit Y."/>
            <person name="Splivallo R."/>
            <person name="Traeger S."/>
            <person name="Wang M."/>
            <person name="Zifcakova L."/>
            <person name="Wipf D."/>
            <person name="Zambonelli A."/>
            <person name="Paolocci F."/>
            <person name="Nowrousian M."/>
            <person name="Ottonello S."/>
            <person name="Baldrian P."/>
            <person name="Spatafora J.W."/>
            <person name="Henrissat B."/>
            <person name="Nagy L.G."/>
            <person name="Aury J.M."/>
            <person name="Wincker P."/>
            <person name="Grigoriev I.V."/>
            <person name="Bonfante P."/>
            <person name="Martin F.M."/>
        </authorList>
    </citation>
    <scope>NUCLEOTIDE SEQUENCE [LARGE SCALE GENOMIC DNA]</scope>
    <source>
        <strain evidence="1 2">120613-1</strain>
    </source>
</reference>
<evidence type="ECO:0000313" key="1">
    <source>
        <dbReference type="EMBL" id="RPA89289.1"/>
    </source>
</evidence>
<dbReference type="OrthoDB" id="76567at2759"/>
<gene>
    <name evidence="1" type="ORF">L873DRAFT_682470</name>
</gene>
<organism evidence="1 2">
    <name type="scientific">Choiromyces venosus 120613-1</name>
    <dbReference type="NCBI Taxonomy" id="1336337"/>
    <lineage>
        <taxon>Eukaryota</taxon>
        <taxon>Fungi</taxon>
        <taxon>Dikarya</taxon>
        <taxon>Ascomycota</taxon>
        <taxon>Pezizomycotina</taxon>
        <taxon>Pezizomycetes</taxon>
        <taxon>Pezizales</taxon>
        <taxon>Tuberaceae</taxon>
        <taxon>Choiromyces</taxon>
    </lineage>
</organism>
<evidence type="ECO:0000313" key="2">
    <source>
        <dbReference type="Proteomes" id="UP000276215"/>
    </source>
</evidence>
<sequence length="78" mass="8712">MFPTPEHRRQNRSISLDEFYAGDCPPTMDPATLIPLDLATLGSIAAVYIRERGHIPALMAPKSKVHVWVHTNLPSSQF</sequence>
<accession>A0A3N4ITN5</accession>
<keyword evidence="2" id="KW-1185">Reference proteome</keyword>
<protein>
    <submittedName>
        <fullName evidence="1">Uncharacterized protein</fullName>
    </submittedName>
</protein>
<proteinExistence type="predicted"/>
<dbReference type="AlphaFoldDB" id="A0A3N4ITN5"/>
<name>A0A3N4ITN5_9PEZI</name>
<dbReference type="EMBL" id="ML120596">
    <property type="protein sequence ID" value="RPA89289.1"/>
    <property type="molecule type" value="Genomic_DNA"/>
</dbReference>
<dbReference type="Proteomes" id="UP000276215">
    <property type="component" value="Unassembled WGS sequence"/>
</dbReference>